<evidence type="ECO:0000313" key="3">
    <source>
        <dbReference type="Proteomes" id="UP000178841"/>
    </source>
</evidence>
<feature type="compositionally biased region" description="Polar residues" evidence="1">
    <location>
        <begin position="292"/>
        <end position="301"/>
    </location>
</feature>
<comment type="caution">
    <text evidence="2">The sequence shown here is derived from an EMBL/GenBank/DDBJ whole genome shotgun (WGS) entry which is preliminary data.</text>
</comment>
<protein>
    <submittedName>
        <fullName evidence="2">Uncharacterized protein</fullName>
    </submittedName>
</protein>
<feature type="compositionally biased region" description="Low complexity" evidence="1">
    <location>
        <begin position="221"/>
        <end position="288"/>
    </location>
</feature>
<sequence>MVVFMGTSVSLAASPELRQGVLSPKEIVRSVDNTYVVNTDFDAHDIGLKIESVAEDAERYYVDYTYNMIAVKDYVWQPIPVADSMKISKKELAWRDLGLYVAEQLGQVIDQHISYLKEVQEKEKKGGATQKVVATEYSGLIGQFLNTREKVFEGYKPVKLPPERPEQLSGSNSGNVAGVGTVSSGGVSSVSAGAPSEPVLTREEVQRIIQETVKRLLAGESVPSADTATSVSSSPPTPDTTTTTTTTTATADATIPPPDSETTTATSTPPANTATTTPPADTSTSTPPIDVGTTTQPSDTENPPADTGTIESAADAEIPPTNTSTTTTTEPTI</sequence>
<feature type="region of interest" description="Disordered" evidence="1">
    <location>
        <begin position="156"/>
        <end position="199"/>
    </location>
</feature>
<feature type="compositionally biased region" description="Low complexity" evidence="1">
    <location>
        <begin position="319"/>
        <end position="333"/>
    </location>
</feature>
<dbReference type="Proteomes" id="UP000178841">
    <property type="component" value="Unassembled WGS sequence"/>
</dbReference>
<evidence type="ECO:0000256" key="1">
    <source>
        <dbReference type="SAM" id="MobiDB-lite"/>
    </source>
</evidence>
<organism evidence="2 3">
    <name type="scientific">Candidatus Lloydbacteria bacterium RIFCSPHIGHO2_01_FULL_41_20</name>
    <dbReference type="NCBI Taxonomy" id="1798657"/>
    <lineage>
        <taxon>Bacteria</taxon>
        <taxon>Candidatus Lloydiibacteriota</taxon>
    </lineage>
</organism>
<feature type="region of interest" description="Disordered" evidence="1">
    <location>
        <begin position="219"/>
        <end position="333"/>
    </location>
</feature>
<dbReference type="EMBL" id="MHLH01000004">
    <property type="protein sequence ID" value="OGZ04598.1"/>
    <property type="molecule type" value="Genomic_DNA"/>
</dbReference>
<dbReference type="STRING" id="1798657.A2648_00685"/>
<proteinExistence type="predicted"/>
<feature type="compositionally biased region" description="Low complexity" evidence="1">
    <location>
        <begin position="169"/>
        <end position="194"/>
    </location>
</feature>
<evidence type="ECO:0000313" key="2">
    <source>
        <dbReference type="EMBL" id="OGZ04598.1"/>
    </source>
</evidence>
<gene>
    <name evidence="2" type="ORF">A2648_00685</name>
</gene>
<dbReference type="AlphaFoldDB" id="A0A1G2CVS9"/>
<reference evidence="2 3" key="1">
    <citation type="journal article" date="2016" name="Nat. Commun.">
        <title>Thousands of microbial genomes shed light on interconnected biogeochemical processes in an aquifer system.</title>
        <authorList>
            <person name="Anantharaman K."/>
            <person name="Brown C.T."/>
            <person name="Hug L.A."/>
            <person name="Sharon I."/>
            <person name="Castelle C.J."/>
            <person name="Probst A.J."/>
            <person name="Thomas B.C."/>
            <person name="Singh A."/>
            <person name="Wilkins M.J."/>
            <person name="Karaoz U."/>
            <person name="Brodie E.L."/>
            <person name="Williams K.H."/>
            <person name="Hubbard S.S."/>
            <person name="Banfield J.F."/>
        </authorList>
    </citation>
    <scope>NUCLEOTIDE SEQUENCE [LARGE SCALE GENOMIC DNA]</scope>
</reference>
<name>A0A1G2CVS9_9BACT</name>
<accession>A0A1G2CVS9</accession>